<keyword evidence="2" id="KW-0472">Membrane</keyword>
<evidence type="ECO:0000313" key="3">
    <source>
        <dbReference type="EMBL" id="KJA28674.1"/>
    </source>
</evidence>
<reference evidence="4" key="1">
    <citation type="submission" date="2014-04" db="EMBL/GenBank/DDBJ databases">
        <title>Evolutionary Origins and Diversification of the Mycorrhizal Mutualists.</title>
        <authorList>
            <consortium name="DOE Joint Genome Institute"/>
            <consortium name="Mycorrhizal Genomics Consortium"/>
            <person name="Kohler A."/>
            <person name="Kuo A."/>
            <person name="Nagy L.G."/>
            <person name="Floudas D."/>
            <person name="Copeland A."/>
            <person name="Barry K.W."/>
            <person name="Cichocki N."/>
            <person name="Veneault-Fourrey C."/>
            <person name="LaButti K."/>
            <person name="Lindquist E.A."/>
            <person name="Lipzen A."/>
            <person name="Lundell T."/>
            <person name="Morin E."/>
            <person name="Murat C."/>
            <person name="Riley R."/>
            <person name="Ohm R."/>
            <person name="Sun H."/>
            <person name="Tunlid A."/>
            <person name="Henrissat B."/>
            <person name="Grigoriev I.V."/>
            <person name="Hibbett D.S."/>
            <person name="Martin F."/>
        </authorList>
    </citation>
    <scope>NUCLEOTIDE SEQUENCE [LARGE SCALE GENOMIC DNA]</scope>
    <source>
        <strain evidence="4">FD-334 SS-4</strain>
    </source>
</reference>
<evidence type="ECO:0000313" key="4">
    <source>
        <dbReference type="Proteomes" id="UP000054270"/>
    </source>
</evidence>
<sequence>MDAFSLDRPQFDAYGNSGGCWETYTVIASSIPEPLTCQNVSFAAQLDVAALVDTGNISQYGFIDQCTDISLTPLSGTPPFTLTVAPALHPVYNITSFDMSPINWTVSLNWASPFFISLADSNGALWSNGPLHAGNGPIGCLAGNVTSSHGIIKVPVAIGISFLALFIGALIGGIGIFLFSQRGRHPFQELGGQEPKSFMGRIIAGTMQSEVSPYQLSSREEPGQGHVSRRRDNIKWPTVGTVSDSTAERPPSYPQFSPAESEYITREISFGHSISTATIVTNNSASTGSLTRLEPSERHYNPRGPLNSDRPRSLTNGKGSSVPSAPA</sequence>
<dbReference type="AlphaFoldDB" id="A0A0D2PCX5"/>
<protein>
    <submittedName>
        <fullName evidence="3">Uncharacterized protein</fullName>
    </submittedName>
</protein>
<evidence type="ECO:0000256" key="2">
    <source>
        <dbReference type="SAM" id="Phobius"/>
    </source>
</evidence>
<keyword evidence="4" id="KW-1185">Reference proteome</keyword>
<dbReference type="Proteomes" id="UP000054270">
    <property type="component" value="Unassembled WGS sequence"/>
</dbReference>
<feature type="compositionally biased region" description="Polar residues" evidence="1">
    <location>
        <begin position="313"/>
        <end position="327"/>
    </location>
</feature>
<accession>A0A0D2PCX5</accession>
<feature type="transmembrane region" description="Helical" evidence="2">
    <location>
        <begin position="156"/>
        <end position="179"/>
    </location>
</feature>
<evidence type="ECO:0000256" key="1">
    <source>
        <dbReference type="SAM" id="MobiDB-lite"/>
    </source>
</evidence>
<dbReference type="OrthoDB" id="2563021at2759"/>
<proteinExistence type="predicted"/>
<name>A0A0D2PCX5_HYPSF</name>
<organism evidence="3 4">
    <name type="scientific">Hypholoma sublateritium (strain FD-334 SS-4)</name>
    <dbReference type="NCBI Taxonomy" id="945553"/>
    <lineage>
        <taxon>Eukaryota</taxon>
        <taxon>Fungi</taxon>
        <taxon>Dikarya</taxon>
        <taxon>Basidiomycota</taxon>
        <taxon>Agaricomycotina</taxon>
        <taxon>Agaricomycetes</taxon>
        <taxon>Agaricomycetidae</taxon>
        <taxon>Agaricales</taxon>
        <taxon>Agaricineae</taxon>
        <taxon>Strophariaceae</taxon>
        <taxon>Hypholoma</taxon>
    </lineage>
</organism>
<feature type="region of interest" description="Disordered" evidence="1">
    <location>
        <begin position="214"/>
        <end position="258"/>
    </location>
</feature>
<keyword evidence="2" id="KW-1133">Transmembrane helix</keyword>
<dbReference type="EMBL" id="KN817521">
    <property type="protein sequence ID" value="KJA28674.1"/>
    <property type="molecule type" value="Genomic_DNA"/>
</dbReference>
<gene>
    <name evidence="3" type="ORF">HYPSUDRAFT_722799</name>
</gene>
<feature type="region of interest" description="Disordered" evidence="1">
    <location>
        <begin position="286"/>
        <end position="327"/>
    </location>
</feature>
<keyword evidence="2" id="KW-0812">Transmembrane</keyword>